<dbReference type="Proteomes" id="UP000199659">
    <property type="component" value="Unassembled WGS sequence"/>
</dbReference>
<keyword evidence="5" id="KW-0808">Transferase</keyword>
<proteinExistence type="inferred from homology"/>
<dbReference type="InterPro" id="IPR049704">
    <property type="entry name" value="Aminotrans_3_PPA_site"/>
</dbReference>
<sequence>MSIKLLEVNKYFFAPTENIVMERGEGIYLWDSTGKRYIDCAAATFNLSLGYSNQEVLEAVAEQADKLVHITSSYMSEPVAKLVEKLVEVTPKSLTKIHLKVSGGSTANEGAIKMAQFYNKKSGVISLFRSHVGQTIYTMNASGLGFRRQPFASLGNSGIVHVPPAYCYRCFYNQKPCSCGMLCAERIEEFIKYAGNDSISSMIVEPILGNGDNIVPPKEYFVKLRELADKHHFTLIFDEIQTGIGRTGKMFAADYFGVEPDIMTIAKGLGGTGFQIAAIATKEEYADMDSHYHSFTYGSNSLASAAGVKTLEIITRPGFLDNVTLVGNYIIRRLNEMKEKYSFIGDVRGVGLMIGFEIVDEKGEESLELTTQIKNIAFENGLIMRTSRYGIGNVLKIRPALILTLEQAKEICEILEYTFDQIEVH</sequence>
<dbReference type="FunFam" id="3.40.640.10:FF:000004">
    <property type="entry name" value="Acetylornithine aminotransferase"/>
    <property type="match status" value="1"/>
</dbReference>
<gene>
    <name evidence="5" type="ORF">SAMN05661086_03082</name>
</gene>
<dbReference type="InterPro" id="IPR015422">
    <property type="entry name" value="PyrdxlP-dep_Trfase_small"/>
</dbReference>
<keyword evidence="6" id="KW-1185">Reference proteome</keyword>
<evidence type="ECO:0000256" key="4">
    <source>
        <dbReference type="RuleBase" id="RU003560"/>
    </source>
</evidence>
<evidence type="ECO:0000256" key="2">
    <source>
        <dbReference type="ARBA" id="ARBA00008954"/>
    </source>
</evidence>
<evidence type="ECO:0000313" key="6">
    <source>
        <dbReference type="Proteomes" id="UP000199659"/>
    </source>
</evidence>
<dbReference type="GO" id="GO:0008483">
    <property type="term" value="F:transaminase activity"/>
    <property type="evidence" value="ECO:0007669"/>
    <property type="project" value="UniProtKB-KW"/>
</dbReference>
<dbReference type="RefSeq" id="WP_207649503.1">
    <property type="nucleotide sequence ID" value="NZ_FOYZ01000014.1"/>
</dbReference>
<evidence type="ECO:0000256" key="1">
    <source>
        <dbReference type="ARBA" id="ARBA00001933"/>
    </source>
</evidence>
<dbReference type="Gene3D" id="3.40.640.10">
    <property type="entry name" value="Type I PLP-dependent aspartate aminotransferase-like (Major domain)"/>
    <property type="match status" value="1"/>
</dbReference>
<dbReference type="InterPro" id="IPR005814">
    <property type="entry name" value="Aminotrans_3"/>
</dbReference>
<organism evidence="5 6">
    <name type="scientific">Anaeromicropila populeti</name>
    <dbReference type="NCBI Taxonomy" id="37658"/>
    <lineage>
        <taxon>Bacteria</taxon>
        <taxon>Bacillati</taxon>
        <taxon>Bacillota</taxon>
        <taxon>Clostridia</taxon>
        <taxon>Lachnospirales</taxon>
        <taxon>Lachnospiraceae</taxon>
        <taxon>Anaeromicropila</taxon>
    </lineage>
</organism>
<comment type="similarity">
    <text evidence="2 4">Belongs to the class-III pyridoxal-phosphate-dependent aminotransferase family.</text>
</comment>
<protein>
    <submittedName>
        <fullName evidence="5">4-aminobutyrate aminotransferase</fullName>
    </submittedName>
</protein>
<dbReference type="Gene3D" id="3.90.1150.10">
    <property type="entry name" value="Aspartate Aminotransferase, domain 1"/>
    <property type="match status" value="1"/>
</dbReference>
<reference evidence="5 6" key="1">
    <citation type="submission" date="2016-10" db="EMBL/GenBank/DDBJ databases">
        <authorList>
            <person name="de Groot N.N."/>
        </authorList>
    </citation>
    <scope>NUCLEOTIDE SEQUENCE [LARGE SCALE GENOMIC DNA]</scope>
    <source>
        <strain evidence="5 6">743A</strain>
    </source>
</reference>
<dbReference type="InterPro" id="IPR015424">
    <property type="entry name" value="PyrdxlP-dep_Trfase"/>
</dbReference>
<dbReference type="PANTHER" id="PTHR43094:SF1">
    <property type="entry name" value="AMINOTRANSFERASE CLASS-III"/>
    <property type="match status" value="1"/>
</dbReference>
<dbReference type="AlphaFoldDB" id="A0A1I6L665"/>
<keyword evidence="3 4" id="KW-0663">Pyridoxal phosphate</keyword>
<dbReference type="STRING" id="37658.SAMN05661086_03082"/>
<dbReference type="InterPro" id="IPR015421">
    <property type="entry name" value="PyrdxlP-dep_Trfase_major"/>
</dbReference>
<dbReference type="GO" id="GO:0030170">
    <property type="term" value="F:pyridoxal phosphate binding"/>
    <property type="evidence" value="ECO:0007669"/>
    <property type="project" value="InterPro"/>
</dbReference>
<evidence type="ECO:0000313" key="5">
    <source>
        <dbReference type="EMBL" id="SFR98973.1"/>
    </source>
</evidence>
<name>A0A1I6L665_9FIRM</name>
<dbReference type="EMBL" id="FOYZ01000014">
    <property type="protein sequence ID" value="SFR98973.1"/>
    <property type="molecule type" value="Genomic_DNA"/>
</dbReference>
<dbReference type="PROSITE" id="PS00600">
    <property type="entry name" value="AA_TRANSFER_CLASS_3"/>
    <property type="match status" value="1"/>
</dbReference>
<dbReference type="PIRSF" id="PIRSF000521">
    <property type="entry name" value="Transaminase_4ab_Lys_Orn"/>
    <property type="match status" value="1"/>
</dbReference>
<dbReference type="PANTHER" id="PTHR43094">
    <property type="entry name" value="AMINOTRANSFERASE"/>
    <property type="match status" value="1"/>
</dbReference>
<evidence type="ECO:0000256" key="3">
    <source>
        <dbReference type="ARBA" id="ARBA00022898"/>
    </source>
</evidence>
<dbReference type="SUPFAM" id="SSF53383">
    <property type="entry name" value="PLP-dependent transferases"/>
    <property type="match status" value="1"/>
</dbReference>
<keyword evidence="5" id="KW-0032">Aminotransferase</keyword>
<comment type="cofactor">
    <cofactor evidence="1">
        <name>pyridoxal 5'-phosphate</name>
        <dbReference type="ChEBI" id="CHEBI:597326"/>
    </cofactor>
</comment>
<dbReference type="Pfam" id="PF00202">
    <property type="entry name" value="Aminotran_3"/>
    <property type="match status" value="1"/>
</dbReference>
<accession>A0A1I6L665</accession>
<dbReference type="CDD" id="cd00610">
    <property type="entry name" value="OAT_like"/>
    <property type="match status" value="1"/>
</dbReference>